<name>A0A8J8SW75_HALGN</name>
<dbReference type="Proteomes" id="UP000785679">
    <property type="component" value="Unassembled WGS sequence"/>
</dbReference>
<keyword evidence="2" id="KW-1185">Reference proteome</keyword>
<accession>A0A8J8SW75</accession>
<proteinExistence type="predicted"/>
<gene>
    <name evidence="1" type="ORF">FGO68_gene13308</name>
</gene>
<reference evidence="1" key="1">
    <citation type="submission" date="2019-06" db="EMBL/GenBank/DDBJ databases">
        <authorList>
            <person name="Zheng W."/>
        </authorList>
    </citation>
    <scope>NUCLEOTIDE SEQUENCE</scope>
    <source>
        <strain evidence="1">QDHG01</strain>
    </source>
</reference>
<sequence length="114" mass="13468">MEIPENQDTNYGFGLGQLCLSVLRYFTYEGEIKLVNTFEVTGLLDILKKNQFYQILYFLEALKCAKGIKSHLMLLKHPKVIKFRIRYFEVSFIVQQQSIEIIFINNEPRQKSQN</sequence>
<evidence type="ECO:0000313" key="1">
    <source>
        <dbReference type="EMBL" id="TNV72663.1"/>
    </source>
</evidence>
<dbReference type="EMBL" id="RRYP01021430">
    <property type="protein sequence ID" value="TNV72663.1"/>
    <property type="molecule type" value="Genomic_DNA"/>
</dbReference>
<organism evidence="1 2">
    <name type="scientific">Halteria grandinella</name>
    <dbReference type="NCBI Taxonomy" id="5974"/>
    <lineage>
        <taxon>Eukaryota</taxon>
        <taxon>Sar</taxon>
        <taxon>Alveolata</taxon>
        <taxon>Ciliophora</taxon>
        <taxon>Intramacronucleata</taxon>
        <taxon>Spirotrichea</taxon>
        <taxon>Stichotrichia</taxon>
        <taxon>Sporadotrichida</taxon>
        <taxon>Halteriidae</taxon>
        <taxon>Halteria</taxon>
    </lineage>
</organism>
<dbReference type="AlphaFoldDB" id="A0A8J8SW75"/>
<comment type="caution">
    <text evidence="1">The sequence shown here is derived from an EMBL/GenBank/DDBJ whole genome shotgun (WGS) entry which is preliminary data.</text>
</comment>
<protein>
    <submittedName>
        <fullName evidence="1">Uncharacterized protein</fullName>
    </submittedName>
</protein>
<evidence type="ECO:0000313" key="2">
    <source>
        <dbReference type="Proteomes" id="UP000785679"/>
    </source>
</evidence>